<dbReference type="GO" id="GO:0005634">
    <property type="term" value="C:nucleus"/>
    <property type="evidence" value="ECO:0007669"/>
    <property type="project" value="UniProtKB-SubCell"/>
</dbReference>
<dbReference type="InterPro" id="IPR013083">
    <property type="entry name" value="Znf_RING/FYVE/PHD"/>
</dbReference>
<dbReference type="InterPro" id="IPR037259">
    <property type="entry name" value="BRK_sf"/>
</dbReference>
<feature type="compositionally biased region" description="Low complexity" evidence="10">
    <location>
        <begin position="1411"/>
        <end position="1426"/>
    </location>
</feature>
<keyword evidence="4" id="KW-0862">Zinc</keyword>
<evidence type="ECO:0000256" key="3">
    <source>
        <dbReference type="ARBA" id="ARBA00022771"/>
    </source>
</evidence>
<dbReference type="InterPro" id="IPR019786">
    <property type="entry name" value="Zinc_finger_PHD-type_CS"/>
</dbReference>
<evidence type="ECO:0000256" key="1">
    <source>
        <dbReference type="ARBA" id="ARBA00004123"/>
    </source>
</evidence>
<feature type="compositionally biased region" description="Basic and acidic residues" evidence="10">
    <location>
        <begin position="305"/>
        <end position="317"/>
    </location>
</feature>
<feature type="compositionally biased region" description="Basic and acidic residues" evidence="10">
    <location>
        <begin position="416"/>
        <end position="433"/>
    </location>
</feature>
<feature type="non-terminal residue" evidence="13">
    <location>
        <position position="1"/>
    </location>
</feature>
<dbReference type="InterPro" id="IPR036575">
    <property type="entry name" value="TFIIS_cen_dom_sf"/>
</dbReference>
<dbReference type="PANTHER" id="PTHR11477">
    <property type="entry name" value="TRANSCRIPTION FACTOR S-II ZINC FINGER DOMAIN-CONTAINING PROTEIN"/>
    <property type="match status" value="1"/>
</dbReference>
<evidence type="ECO:0000256" key="8">
    <source>
        <dbReference type="PROSITE-ProRule" id="PRU00146"/>
    </source>
</evidence>
<feature type="region of interest" description="Disordered" evidence="10">
    <location>
        <begin position="163"/>
        <end position="182"/>
    </location>
</feature>
<keyword evidence="6" id="KW-0804">Transcription</keyword>
<evidence type="ECO:0000259" key="11">
    <source>
        <dbReference type="PROSITE" id="PS50016"/>
    </source>
</evidence>
<dbReference type="Gene3D" id="3.30.40.10">
    <property type="entry name" value="Zinc/RING finger domain, C3HC4 (zinc finger)"/>
    <property type="match status" value="1"/>
</dbReference>
<evidence type="ECO:0000256" key="2">
    <source>
        <dbReference type="ARBA" id="ARBA00022723"/>
    </source>
</evidence>
<evidence type="ECO:0000256" key="10">
    <source>
        <dbReference type="SAM" id="MobiDB-lite"/>
    </source>
</evidence>
<feature type="region of interest" description="Disordered" evidence="10">
    <location>
        <begin position="224"/>
        <end position="484"/>
    </location>
</feature>
<evidence type="ECO:0008006" key="15">
    <source>
        <dbReference type="Google" id="ProtNLM"/>
    </source>
</evidence>
<reference evidence="13" key="1">
    <citation type="submission" date="2020-11" db="EMBL/GenBank/DDBJ databases">
        <authorList>
            <person name="Tran Van P."/>
        </authorList>
    </citation>
    <scope>NUCLEOTIDE SEQUENCE</scope>
</reference>
<evidence type="ECO:0000256" key="7">
    <source>
        <dbReference type="ARBA" id="ARBA00023242"/>
    </source>
</evidence>
<feature type="region of interest" description="Disordered" evidence="10">
    <location>
        <begin position="878"/>
        <end position="931"/>
    </location>
</feature>
<feature type="compositionally biased region" description="Polar residues" evidence="10">
    <location>
        <begin position="18"/>
        <end position="32"/>
    </location>
</feature>
<dbReference type="CDD" id="cd15552">
    <property type="entry name" value="PHD_PHF3_like"/>
    <property type="match status" value="1"/>
</dbReference>
<proteinExistence type="predicted"/>
<feature type="compositionally biased region" description="Basic and acidic residues" evidence="10">
    <location>
        <begin position="652"/>
        <end position="682"/>
    </location>
</feature>
<dbReference type="SMART" id="SM00249">
    <property type="entry name" value="PHD"/>
    <property type="match status" value="1"/>
</dbReference>
<dbReference type="SUPFAM" id="SSF46942">
    <property type="entry name" value="Elongation factor TFIIS domain 2"/>
    <property type="match status" value="1"/>
</dbReference>
<feature type="compositionally biased region" description="Basic and acidic residues" evidence="10">
    <location>
        <begin position="594"/>
        <end position="605"/>
    </location>
</feature>
<feature type="compositionally biased region" description="Low complexity" evidence="10">
    <location>
        <begin position="163"/>
        <end position="174"/>
    </location>
</feature>
<evidence type="ECO:0000256" key="9">
    <source>
        <dbReference type="SAM" id="Coils"/>
    </source>
</evidence>
<keyword evidence="14" id="KW-1185">Reference proteome</keyword>
<dbReference type="Proteomes" id="UP000728032">
    <property type="component" value="Unassembled WGS sequence"/>
</dbReference>
<feature type="domain" description="TFIIS central" evidence="12">
    <location>
        <begin position="931"/>
        <end position="1052"/>
    </location>
</feature>
<feature type="compositionally biased region" description="Basic and acidic residues" evidence="10">
    <location>
        <begin position="880"/>
        <end position="890"/>
    </location>
</feature>
<feature type="compositionally biased region" description="Low complexity" evidence="10">
    <location>
        <begin position="621"/>
        <end position="638"/>
    </location>
</feature>
<evidence type="ECO:0000259" key="12">
    <source>
        <dbReference type="PROSITE" id="PS51321"/>
    </source>
</evidence>
<keyword evidence="3 8" id="KW-0863">Zinc-finger</keyword>
<feature type="domain" description="PHD-type" evidence="11">
    <location>
        <begin position="488"/>
        <end position="542"/>
    </location>
</feature>
<dbReference type="PROSITE" id="PS50016">
    <property type="entry name" value="ZF_PHD_2"/>
    <property type="match status" value="1"/>
</dbReference>
<dbReference type="Gene3D" id="3.40.5.120">
    <property type="match status" value="1"/>
</dbReference>
<dbReference type="Pfam" id="PF07533">
    <property type="entry name" value="BRK"/>
    <property type="match status" value="1"/>
</dbReference>
<keyword evidence="9" id="KW-0175">Coiled coil</keyword>
<feature type="compositionally biased region" description="Polar residues" evidence="10">
    <location>
        <begin position="245"/>
        <end position="256"/>
    </location>
</feature>
<evidence type="ECO:0000313" key="13">
    <source>
        <dbReference type="EMBL" id="CAD7646728.1"/>
    </source>
</evidence>
<dbReference type="Pfam" id="PF00628">
    <property type="entry name" value="PHD"/>
    <property type="match status" value="1"/>
</dbReference>
<feature type="compositionally biased region" description="Low complexity" evidence="10">
    <location>
        <begin position="1209"/>
        <end position="1225"/>
    </location>
</feature>
<keyword evidence="7" id="KW-0539">Nucleus</keyword>
<name>A0A7R9LRV9_9ACAR</name>
<evidence type="ECO:0000256" key="4">
    <source>
        <dbReference type="ARBA" id="ARBA00022833"/>
    </source>
</evidence>
<protein>
    <recommendedName>
        <fullName evidence="15">Death-inducer obliterator 1</fullName>
    </recommendedName>
</protein>
<feature type="region of interest" description="Disordered" evidence="10">
    <location>
        <begin position="1132"/>
        <end position="1226"/>
    </location>
</feature>
<feature type="compositionally biased region" description="Basic and acidic residues" evidence="10">
    <location>
        <begin position="362"/>
        <end position="380"/>
    </location>
</feature>
<evidence type="ECO:0000256" key="6">
    <source>
        <dbReference type="ARBA" id="ARBA00023163"/>
    </source>
</evidence>
<organism evidence="13">
    <name type="scientific">Oppiella nova</name>
    <dbReference type="NCBI Taxonomy" id="334625"/>
    <lineage>
        <taxon>Eukaryota</taxon>
        <taxon>Metazoa</taxon>
        <taxon>Ecdysozoa</taxon>
        <taxon>Arthropoda</taxon>
        <taxon>Chelicerata</taxon>
        <taxon>Arachnida</taxon>
        <taxon>Acari</taxon>
        <taxon>Acariformes</taxon>
        <taxon>Sarcoptiformes</taxon>
        <taxon>Oribatida</taxon>
        <taxon>Brachypylina</taxon>
        <taxon>Oppioidea</taxon>
        <taxon>Oppiidae</taxon>
        <taxon>Oppiella</taxon>
    </lineage>
</organism>
<dbReference type="Pfam" id="PF07744">
    <property type="entry name" value="SPOC"/>
    <property type="match status" value="1"/>
</dbReference>
<feature type="compositionally biased region" description="Low complexity" evidence="10">
    <location>
        <begin position="1443"/>
        <end position="1452"/>
    </location>
</feature>
<evidence type="ECO:0000256" key="5">
    <source>
        <dbReference type="ARBA" id="ARBA00023015"/>
    </source>
</evidence>
<feature type="compositionally biased region" description="Low complexity" evidence="10">
    <location>
        <begin position="224"/>
        <end position="238"/>
    </location>
</feature>
<feature type="compositionally biased region" description="Basic and acidic residues" evidence="10">
    <location>
        <begin position="557"/>
        <end position="587"/>
    </location>
</feature>
<feature type="coiled-coil region" evidence="9">
    <location>
        <begin position="1492"/>
        <end position="1523"/>
    </location>
</feature>
<dbReference type="EMBL" id="CAJPVJ010002490">
    <property type="protein sequence ID" value="CAG2166357.1"/>
    <property type="molecule type" value="Genomic_DNA"/>
</dbReference>
<feature type="region of interest" description="Disordered" evidence="10">
    <location>
        <begin position="106"/>
        <end position="133"/>
    </location>
</feature>
<dbReference type="PROSITE" id="PS51321">
    <property type="entry name" value="TFIIS_CENTRAL"/>
    <property type="match status" value="1"/>
</dbReference>
<dbReference type="InterPro" id="IPR006576">
    <property type="entry name" value="BRK_domain"/>
</dbReference>
<feature type="compositionally biased region" description="Basic and acidic residues" evidence="10">
    <location>
        <begin position="689"/>
        <end position="700"/>
    </location>
</feature>
<dbReference type="InterPro" id="IPR003618">
    <property type="entry name" value="TFIIS_cen_dom"/>
</dbReference>
<keyword evidence="2" id="KW-0479">Metal-binding</keyword>
<feature type="compositionally biased region" description="Basic and acidic residues" evidence="10">
    <location>
        <begin position="1132"/>
        <end position="1141"/>
    </location>
</feature>
<accession>A0A7R9LRV9</accession>
<feature type="compositionally biased region" description="Low complexity" evidence="10">
    <location>
        <begin position="257"/>
        <end position="266"/>
    </location>
</feature>
<feature type="region of interest" description="Disordered" evidence="10">
    <location>
        <begin position="1351"/>
        <end position="1460"/>
    </location>
</feature>
<gene>
    <name evidence="13" type="ORF">ONB1V03_LOCUS5881</name>
</gene>
<dbReference type="EMBL" id="OC917315">
    <property type="protein sequence ID" value="CAD7646728.1"/>
    <property type="molecule type" value="Genomic_DNA"/>
</dbReference>
<dbReference type="InterPro" id="IPR019787">
    <property type="entry name" value="Znf_PHD-finger"/>
</dbReference>
<comment type="subcellular location">
    <subcellularLocation>
        <location evidence="1">Nucleus</location>
    </subcellularLocation>
</comment>
<feature type="compositionally biased region" description="Low complexity" evidence="10">
    <location>
        <begin position="329"/>
        <end position="346"/>
    </location>
</feature>
<feature type="compositionally biased region" description="Acidic residues" evidence="10">
    <location>
        <begin position="1428"/>
        <end position="1441"/>
    </location>
</feature>
<feature type="region of interest" description="Disordered" evidence="10">
    <location>
        <begin position="557"/>
        <end position="709"/>
    </location>
</feature>
<dbReference type="InterPro" id="IPR001965">
    <property type="entry name" value="Znf_PHD"/>
</dbReference>
<feature type="region of interest" description="Disordered" evidence="10">
    <location>
        <begin position="1"/>
        <end position="32"/>
    </location>
</feature>
<dbReference type="Gene3D" id="1.10.472.30">
    <property type="entry name" value="Transcription elongation factor S-II, central domain"/>
    <property type="match status" value="1"/>
</dbReference>
<dbReference type="PANTHER" id="PTHR11477:SF51">
    <property type="entry name" value="PROTEIN PARTNER OF SNF, ISOFORM B"/>
    <property type="match status" value="1"/>
</dbReference>
<feature type="compositionally biased region" description="Polar residues" evidence="10">
    <location>
        <begin position="1354"/>
        <end position="1372"/>
    </location>
</feature>
<dbReference type="Pfam" id="PF07500">
    <property type="entry name" value="TFIIS_M"/>
    <property type="match status" value="1"/>
</dbReference>
<feature type="compositionally biased region" description="Polar residues" evidence="10">
    <location>
        <begin position="1142"/>
        <end position="1162"/>
    </location>
</feature>
<dbReference type="GO" id="GO:0008270">
    <property type="term" value="F:zinc ion binding"/>
    <property type="evidence" value="ECO:0007669"/>
    <property type="project" value="UniProtKB-KW"/>
</dbReference>
<dbReference type="SUPFAM" id="SSF160481">
    <property type="entry name" value="BRK domain-like"/>
    <property type="match status" value="1"/>
</dbReference>
<feature type="region of interest" description="Disordered" evidence="10">
    <location>
        <begin position="744"/>
        <end position="789"/>
    </location>
</feature>
<dbReference type="OrthoDB" id="1884872at2759"/>
<dbReference type="GO" id="GO:0006351">
    <property type="term" value="P:DNA-templated transcription"/>
    <property type="evidence" value="ECO:0007669"/>
    <property type="project" value="InterPro"/>
</dbReference>
<dbReference type="SUPFAM" id="SSF57903">
    <property type="entry name" value="FYVE/PHD zinc finger"/>
    <property type="match status" value="1"/>
</dbReference>
<feature type="compositionally biased region" description="Basic and acidic residues" evidence="10">
    <location>
        <begin position="441"/>
        <end position="459"/>
    </location>
</feature>
<sequence>MSLWSSTASPPIAAPLMDTNTSSGAITANRSSTPATDEYAIDDALITDSVKKMLSSDAPHFDLDFDGAGTPGAGQLGPHSAPTVQEGLDLVDALDHLVQNLNAQNHSTGSRATVSPGDFPTLDSSPPPRTTGAHSAHTFDVVLMDHNYCHSYDYLVTTGAPHDPTGGTTTAPAGKQSPHKQTFAKVVSDKTTAGAVNTVPPLSTATGAVGAQNSSQLTSFNDNSYASSSTLTATSPSPTRVPDSPVSTASNATPKCSSPRTPPASRRSQRQIDRIEKSVLEKIKAENQEMLKREKESMSTTNKKCRMDSKGDSRRSSDSNNSAKQLPVPSTTPDISTSSSADSKAPVAETSELDDVIAALRAGDEEAANERESLTGDDRSTPGSARQQRTRRKPKRWDDDEVEVDFSGQLGILAEDQMKSRPDDSEEVMDKSLDANATKRPFGEKPANDESFDGKRPKMNDSQTSVNDDNDDDDESGSDFGSEDDPDKLWCLCRQPHDDRFMIGCDSCEEWFHGKCVNVTKQQGRIMEKEGKEWLCPTCVKGISDGVPRDELKRVADQKRQKLEAEERVRAQTKRMAREKFLKREKMAQNAKQRSTERRDSDPGPKKSAQRQQSTDKSPKQTPTGGQPTGAAAAALLARKISQMPPKKRELHLRLETEESEKLKKLIKSSKKDLNKKRELMAKKSPKGGADEGGGRRKSDAANAGPELESISKVVQIVRKPEAKKKHKDAIDFSVQDLFKAEPIKKTSTATPPTPTTPGTPGAGPPFSRKGSVDSRRTSTSASAERQCPAGCGRTVVNSANIYCNTECIVTHVNDMVKLLRIHRRERSESGTKLKDIDRRVVVVEKATGRLLSGKDAIPEREVLDYIKANPTYEVFRPASLKDKKREDSPAAKNAFPSPQKSPTKREDRNRTPISRSNSRSGGDFEGMDPIRANVRTTLKDTLINRCKEANETHVNSNEIQKTANRIEEELFKLFNKDTSGKYRNKYRSLIFNLKDTKNQGLFRKVVNAKIGPERLVQMSAEELASSELAKWREREKISMLEMIKRDAADKVNQVIVKKTHKGEELIESNIVSDTTNDPKLDDLKALTPTATPASGVSSLLDDLMGTSSVDTTAQHRTHTFSNNCRICTHKQTDDSLKSDAKSSNFTSNARGGDETTVTSRPTPKRVRVDSESATRVLLEAAKLTSSTAPPLKRATSADDDDSHEQPTSTVSLSSPEAPSSSSASRPVWKGSIFMQDVAKFAANAVKVSGTAVDYLSQKLKYSSRSEIGLVKFMSRKEDRIGYDAFFDYLNSRGRYGVVGGSGNLKDFYILPLPRNKDVPEVLLPFEGPGLDKKSIRPNLLLGIIIRSKKHGTQAPQNSAGNQSLTKASRSGSDAAFRSYTPPPKTSSNDSSPGDSKDADEDVSYTPPRATTSSSGASMSTTSKTVVVDDDDEPYDPEEADLTSTTTTTTTTNSLDGQQPSIPELMEQIAKSSNPVEMTTSVLNAIAGSSNIELQRRLLEQLTAKVDEQKRQLEVQKAEAEAQS</sequence>
<dbReference type="PROSITE" id="PS01359">
    <property type="entry name" value="ZF_PHD_1"/>
    <property type="match status" value="1"/>
</dbReference>
<feature type="compositionally biased region" description="Acidic residues" evidence="10">
    <location>
        <begin position="468"/>
        <end position="484"/>
    </location>
</feature>
<evidence type="ECO:0000313" key="14">
    <source>
        <dbReference type="Proteomes" id="UP000728032"/>
    </source>
</evidence>
<feature type="compositionally biased region" description="Polar residues" evidence="10">
    <location>
        <begin position="912"/>
        <end position="921"/>
    </location>
</feature>
<feature type="compositionally biased region" description="Basic and acidic residues" evidence="10">
    <location>
        <begin position="270"/>
        <end position="297"/>
    </location>
</feature>
<dbReference type="InterPro" id="IPR011011">
    <property type="entry name" value="Znf_FYVE_PHD"/>
</dbReference>
<dbReference type="InterPro" id="IPR012921">
    <property type="entry name" value="SPOC_C"/>
</dbReference>
<keyword evidence="5" id="KW-0805">Transcription regulation</keyword>
<dbReference type="SMART" id="SM00510">
    <property type="entry name" value="TFS2M"/>
    <property type="match status" value="1"/>
</dbReference>